<evidence type="ECO:0000313" key="3">
    <source>
        <dbReference type="Proteomes" id="UP000256964"/>
    </source>
</evidence>
<reference evidence="2 3" key="1">
    <citation type="journal article" date="2018" name="Biotechnol. Biofuels">
        <title>Integrative visual omics of the white-rot fungus Polyporus brumalis exposes the biotechnological potential of its oxidative enzymes for delignifying raw plant biomass.</title>
        <authorList>
            <person name="Miyauchi S."/>
            <person name="Rancon A."/>
            <person name="Drula E."/>
            <person name="Hage H."/>
            <person name="Chaduli D."/>
            <person name="Favel A."/>
            <person name="Grisel S."/>
            <person name="Henrissat B."/>
            <person name="Herpoel-Gimbert I."/>
            <person name="Ruiz-Duenas F.J."/>
            <person name="Chevret D."/>
            <person name="Hainaut M."/>
            <person name="Lin J."/>
            <person name="Wang M."/>
            <person name="Pangilinan J."/>
            <person name="Lipzen A."/>
            <person name="Lesage-Meessen L."/>
            <person name="Navarro D."/>
            <person name="Riley R."/>
            <person name="Grigoriev I.V."/>
            <person name="Zhou S."/>
            <person name="Raouche S."/>
            <person name="Rosso M.N."/>
        </authorList>
    </citation>
    <scope>NUCLEOTIDE SEQUENCE [LARGE SCALE GENOMIC DNA]</scope>
    <source>
        <strain evidence="2 3">BRFM 1820</strain>
    </source>
</reference>
<evidence type="ECO:0000313" key="2">
    <source>
        <dbReference type="EMBL" id="RDX41333.1"/>
    </source>
</evidence>
<proteinExistence type="predicted"/>
<dbReference type="Proteomes" id="UP000256964">
    <property type="component" value="Unassembled WGS sequence"/>
</dbReference>
<sequence length="291" mass="33424">MTSCNPRPPSPSVSRPQDIITLSSCSVSHRTHRYHGRSFTQPTYKPATHSPTSRTQPTMTEGILLVFSEPGSAVSEAEYNDWYDNEHVPLRIPIPAFQSWSRWVAVDGQKPAYFALYDVTDINAVNQPPYSLLPQTRSDREKDILSRIGLLDRRAYEKVAVPVPPRKGDAYDVRSPGPYVSVVLMDVPPEFEEDFNKWYNEEHVELLSKAPQWVRTTRYVYKEGGVSGNDDNLKPKKVPKYLALHEWTDPSVVETEELKAALATPWTKKVAEYATVFDRRFFKLHRSWERK</sequence>
<feature type="region of interest" description="Disordered" evidence="1">
    <location>
        <begin position="37"/>
        <end position="56"/>
    </location>
</feature>
<dbReference type="InterPro" id="IPR011008">
    <property type="entry name" value="Dimeric_a/b-barrel"/>
</dbReference>
<organism evidence="2 3">
    <name type="scientific">Lentinus brumalis</name>
    <dbReference type="NCBI Taxonomy" id="2498619"/>
    <lineage>
        <taxon>Eukaryota</taxon>
        <taxon>Fungi</taxon>
        <taxon>Dikarya</taxon>
        <taxon>Basidiomycota</taxon>
        <taxon>Agaricomycotina</taxon>
        <taxon>Agaricomycetes</taxon>
        <taxon>Polyporales</taxon>
        <taxon>Polyporaceae</taxon>
        <taxon>Lentinus</taxon>
    </lineage>
</organism>
<dbReference type="Gene3D" id="3.30.70.100">
    <property type="match status" value="1"/>
</dbReference>
<dbReference type="AlphaFoldDB" id="A0A371CM32"/>
<dbReference type="EMBL" id="KZ857515">
    <property type="protein sequence ID" value="RDX41333.1"/>
    <property type="molecule type" value="Genomic_DNA"/>
</dbReference>
<name>A0A371CM32_9APHY</name>
<keyword evidence="3" id="KW-1185">Reference proteome</keyword>
<accession>A0A371CM32</accession>
<dbReference type="SUPFAM" id="SSF54909">
    <property type="entry name" value="Dimeric alpha+beta barrel"/>
    <property type="match status" value="2"/>
</dbReference>
<evidence type="ECO:0008006" key="4">
    <source>
        <dbReference type="Google" id="ProtNLM"/>
    </source>
</evidence>
<feature type="compositionally biased region" description="Polar residues" evidence="1">
    <location>
        <begin position="38"/>
        <end position="56"/>
    </location>
</feature>
<dbReference type="OrthoDB" id="2851338at2759"/>
<dbReference type="STRING" id="139420.A0A371CM32"/>
<evidence type="ECO:0000256" key="1">
    <source>
        <dbReference type="SAM" id="MobiDB-lite"/>
    </source>
</evidence>
<gene>
    <name evidence="2" type="ORF">OH76DRAFT_220333</name>
</gene>
<protein>
    <recommendedName>
        <fullName evidence="4">EthD domain-containing protein</fullName>
    </recommendedName>
</protein>